<dbReference type="AlphaFoldDB" id="A0A0F9LRM1"/>
<dbReference type="InterPro" id="IPR027417">
    <property type="entry name" value="P-loop_NTPase"/>
</dbReference>
<feature type="non-terminal residue" evidence="2">
    <location>
        <position position="720"/>
    </location>
</feature>
<accession>A0A0F9LRM1</accession>
<reference evidence="2" key="1">
    <citation type="journal article" date="2015" name="Nature">
        <title>Complex archaea that bridge the gap between prokaryotes and eukaryotes.</title>
        <authorList>
            <person name="Spang A."/>
            <person name="Saw J.H."/>
            <person name="Jorgensen S.L."/>
            <person name="Zaremba-Niedzwiedzka K."/>
            <person name="Martijn J."/>
            <person name="Lind A.E."/>
            <person name="van Eijk R."/>
            <person name="Schleper C."/>
            <person name="Guy L."/>
            <person name="Ettema T.J."/>
        </authorList>
    </citation>
    <scope>NUCLEOTIDE SEQUENCE</scope>
</reference>
<dbReference type="Pfam" id="PF26383">
    <property type="entry name" value="DUF6079_2nd"/>
    <property type="match status" value="1"/>
</dbReference>
<evidence type="ECO:0000259" key="1">
    <source>
        <dbReference type="SMART" id="SM00382"/>
    </source>
</evidence>
<dbReference type="InterPro" id="IPR058571">
    <property type="entry name" value="DUF6079_3rd"/>
</dbReference>
<dbReference type="Pfam" id="PF19557">
    <property type="entry name" value="DUF6079_1st"/>
    <property type="match status" value="1"/>
</dbReference>
<gene>
    <name evidence="2" type="ORF">LCGC14_1245180</name>
</gene>
<dbReference type="EMBL" id="LAZR01006766">
    <property type="protein sequence ID" value="KKM89781.1"/>
    <property type="molecule type" value="Genomic_DNA"/>
</dbReference>
<dbReference type="Gene3D" id="3.40.50.300">
    <property type="entry name" value="P-loop containing nucleotide triphosphate hydrolases"/>
    <property type="match status" value="1"/>
</dbReference>
<dbReference type="Pfam" id="PF26384">
    <property type="entry name" value="DUF6079_3rd"/>
    <property type="match status" value="1"/>
</dbReference>
<dbReference type="InterPro" id="IPR003593">
    <property type="entry name" value="AAA+_ATPase"/>
</dbReference>
<dbReference type="InterPro" id="IPR058569">
    <property type="entry name" value="DUF6079_2nd"/>
</dbReference>
<organism evidence="2">
    <name type="scientific">marine sediment metagenome</name>
    <dbReference type="NCBI Taxonomy" id="412755"/>
    <lineage>
        <taxon>unclassified sequences</taxon>
        <taxon>metagenomes</taxon>
        <taxon>ecological metagenomes</taxon>
    </lineage>
</organism>
<feature type="domain" description="AAA+ ATPase" evidence="1">
    <location>
        <begin position="57"/>
        <end position="247"/>
    </location>
</feature>
<protein>
    <recommendedName>
        <fullName evidence="1">AAA+ ATPase domain-containing protein</fullName>
    </recommendedName>
</protein>
<dbReference type="SUPFAM" id="SSF52540">
    <property type="entry name" value="P-loop containing nucleoside triphosphate hydrolases"/>
    <property type="match status" value="1"/>
</dbReference>
<dbReference type="InterPro" id="IPR045725">
    <property type="entry name" value="DUF6079_N"/>
</dbReference>
<proteinExistence type="predicted"/>
<name>A0A0F9LRM1_9ZZZZ</name>
<dbReference type="SMART" id="SM00382">
    <property type="entry name" value="AAA"/>
    <property type="match status" value="1"/>
</dbReference>
<sequence>MPKINELLEFEEIKEVIDIDIDLDSEESKKNIVKDYIISERLKEYLINLADNLSKPKHKSIIIIGGYGSGKSHLLGWIVSLLENKEFIQYISHEEILGKFKEELKRDFAVVQFELQPGASALSDYFFDRIQTKLEEKYNIEIHDIDTSRPVNYKKEIEEIVSKVKEEDQKRGLVVLIDEISDFLKQKTKHQINRDIQFLRILGQVSQSLDFLFIGSMQENVFSSPKYIDEAESFGRVHERFEIVTIAREDIERVISKRVLKKSLSQRNELDELLADYKKEFPQINSDPDKFIDLFPIHPYVIKLFSELEFFEKRGVIQFATERIKKALTKDFPFFITIDSIYDEINSKHTIRNQDVVRPIIEVIETLDTKIDLLDQRFQDTARKLVKVLGVLNLYGKTISNGATPLELANELLITSKTLKNEDWIVIILDKIRELTDGQFISKTENNYFYIDLKAKIDYDLVISRKIQNLTEGSEDQELLRLIKYIDLMDDKSAESYTRVFKDYCSWPDKKSFRLGNFIYNDKSGQGKKGDLDFNLIINSPYGTNISFSSSKDTAVLNILFNEEIDKILKKLAAIRLLIGENYVKTIMQKKYNKLEDEAKEIILKFLLESDIEIEGNEKKIKTILKKEPDTIDEFFHSLKENLFNDYFNSKYKKYPKFLTQISFESIHGLVEEGFKELIQKGEKNLFSNTENILLSLNLLDTSKDIDTSNSLYAQIILEE</sequence>
<evidence type="ECO:0000313" key="2">
    <source>
        <dbReference type="EMBL" id="KKM89781.1"/>
    </source>
</evidence>
<comment type="caution">
    <text evidence="2">The sequence shown here is derived from an EMBL/GenBank/DDBJ whole genome shotgun (WGS) entry which is preliminary data.</text>
</comment>